<accession>A0ABY4YKX1</accession>
<feature type="region of interest" description="Disordered" evidence="1">
    <location>
        <begin position="208"/>
        <end position="228"/>
    </location>
</feature>
<dbReference type="EMBL" id="CP099490">
    <property type="protein sequence ID" value="USQ77379.1"/>
    <property type="molecule type" value="Genomic_DNA"/>
</dbReference>
<dbReference type="RefSeq" id="WP_252622455.1">
    <property type="nucleotide sequence ID" value="NZ_CP099490.1"/>
</dbReference>
<dbReference type="PANTHER" id="PTHR39328:SF1">
    <property type="entry name" value="BLL2871 PROTEIN"/>
    <property type="match status" value="1"/>
</dbReference>
<feature type="compositionally biased region" description="Polar residues" evidence="1">
    <location>
        <begin position="219"/>
        <end position="228"/>
    </location>
</feature>
<reference evidence="2" key="1">
    <citation type="submission" date="2022-06" db="EMBL/GenBank/DDBJ databases">
        <title>Ornithinimicrobium JY.X270.</title>
        <authorList>
            <person name="Huang Y."/>
        </authorList>
    </citation>
    <scope>NUCLEOTIDE SEQUENCE</scope>
    <source>
        <strain evidence="2">JY.X270</strain>
    </source>
</reference>
<dbReference type="SUPFAM" id="SSF56235">
    <property type="entry name" value="N-terminal nucleophile aminohydrolases (Ntn hydrolases)"/>
    <property type="match status" value="1"/>
</dbReference>
<dbReference type="Gene3D" id="3.60.20.10">
    <property type="entry name" value="Glutamine Phosphoribosylpyrophosphate, subunit 1, domain 1"/>
    <property type="match status" value="1"/>
</dbReference>
<evidence type="ECO:0000256" key="1">
    <source>
        <dbReference type="SAM" id="MobiDB-lite"/>
    </source>
</evidence>
<protein>
    <submittedName>
        <fullName evidence="2">DUF1028 domain-containing protein</fullName>
    </submittedName>
</protein>
<sequence length="228" mass="23783">MTYSVVALSGDGARLGVATASRSLAVGAAVPALAPQVGALVTQAYTNQRFRSLGLQLLRDGLDPQQVINRLAREDDDFDRRQVGIVDAAGHTAVWTGAGCTPWAGAVQGPGFVVLGNLLAGPAVLDEMHRVLTDTSEETFSARLLVALEAAQAAGGDARGQQSAALRVVNNAFEDVSPSLTEVDLRVDDDQQPLRLLRRMLATLPTAADDASAELTDPARSTPTMGGP</sequence>
<dbReference type="InterPro" id="IPR010430">
    <property type="entry name" value="DUF1028"/>
</dbReference>
<dbReference type="PANTHER" id="PTHR39328">
    <property type="entry name" value="BLL2871 PROTEIN"/>
    <property type="match status" value="1"/>
</dbReference>
<gene>
    <name evidence="2" type="ORF">NF557_05550</name>
</gene>
<organism evidence="2 3">
    <name type="scientific">Ornithinimicrobium cryptoxanthini</name>
    <dbReference type="NCBI Taxonomy" id="2934161"/>
    <lineage>
        <taxon>Bacteria</taxon>
        <taxon>Bacillati</taxon>
        <taxon>Actinomycetota</taxon>
        <taxon>Actinomycetes</taxon>
        <taxon>Micrococcales</taxon>
        <taxon>Ornithinimicrobiaceae</taxon>
        <taxon>Ornithinimicrobium</taxon>
    </lineage>
</organism>
<dbReference type="Proteomes" id="UP001056535">
    <property type="component" value="Chromosome"/>
</dbReference>
<keyword evidence="3" id="KW-1185">Reference proteome</keyword>
<proteinExistence type="predicted"/>
<name>A0ABY4YKX1_9MICO</name>
<evidence type="ECO:0000313" key="3">
    <source>
        <dbReference type="Proteomes" id="UP001056535"/>
    </source>
</evidence>
<dbReference type="InterPro" id="IPR029055">
    <property type="entry name" value="Ntn_hydrolases_N"/>
</dbReference>
<dbReference type="Pfam" id="PF06267">
    <property type="entry name" value="DUF1028"/>
    <property type="match status" value="1"/>
</dbReference>
<evidence type="ECO:0000313" key="2">
    <source>
        <dbReference type="EMBL" id="USQ77379.1"/>
    </source>
</evidence>